<reference evidence="6" key="1">
    <citation type="submission" date="2015-07" db="EMBL/GenBank/DDBJ databases">
        <title>Draft genome sequence of the purine-degrading Gottschalkia purinilyticum DSM 1384 (formerly Clostridium purinilyticum).</title>
        <authorList>
            <person name="Poehlein A."/>
            <person name="Schiel-Bengelsdorf B."/>
            <person name="Bengelsdorf F.R."/>
            <person name="Daniel R."/>
            <person name="Duerre P."/>
        </authorList>
    </citation>
    <scope>NUCLEOTIDE SEQUENCE [LARGE SCALE GENOMIC DNA]</scope>
    <source>
        <strain evidence="6">DSM 1384</strain>
    </source>
</reference>
<dbReference type="HAMAP" id="MF_01561">
    <property type="entry name" value="YcdX_phosphat"/>
    <property type="match status" value="1"/>
</dbReference>
<evidence type="ECO:0000313" key="6">
    <source>
        <dbReference type="Proteomes" id="UP000037267"/>
    </source>
</evidence>
<proteinExistence type="inferred from homology"/>
<dbReference type="SMART" id="SM00481">
    <property type="entry name" value="POLIIIAc"/>
    <property type="match status" value="1"/>
</dbReference>
<dbReference type="SUPFAM" id="SSF89550">
    <property type="entry name" value="PHP domain-like"/>
    <property type="match status" value="1"/>
</dbReference>
<keyword evidence="3" id="KW-0862">Zinc</keyword>
<dbReference type="OrthoDB" id="9808747at2"/>
<keyword evidence="2 5" id="KW-0378">Hydrolase</keyword>
<organism evidence="5 6">
    <name type="scientific">Gottschalkia purinilytica</name>
    <name type="common">Clostridium purinilyticum</name>
    <dbReference type="NCBI Taxonomy" id="1503"/>
    <lineage>
        <taxon>Bacteria</taxon>
        <taxon>Bacillati</taxon>
        <taxon>Bacillota</taxon>
        <taxon>Tissierellia</taxon>
        <taxon>Tissierellales</taxon>
        <taxon>Gottschalkiaceae</taxon>
        <taxon>Gottschalkia</taxon>
    </lineage>
</organism>
<protein>
    <submittedName>
        <fullName evidence="5">Putative phosphatase</fullName>
        <ecNumber evidence="5">3.1.3.-</ecNumber>
    </submittedName>
</protein>
<dbReference type="RefSeq" id="WP_050354723.1">
    <property type="nucleotide sequence ID" value="NZ_LGSS01000004.1"/>
</dbReference>
<sequence>MKFLIDTHCHTISSGHAYSTVIEIAKEAHNKGLEIVGITDHGPDMPGGPNVFHIFNQKVIPEKIYGVTILRGVEANIIDYNGKLDVSDEILSTLDVVIASLHNVCLNPGTKEENTQALLKAMKNKYVDIIGHPGNPIFPIDYETFVKGAKETSTLIEINNSSFLSSRVGSLENCIHVAKLCKENGVEIIVGSDSHIAFDVGRCEKAMEVLQKVEMPPNLIMNLSPEKFINYLKTKEKIRFLDSESTPKI</sequence>
<dbReference type="PATRIC" id="fig|1503.3.peg.2429"/>
<accession>A0A0L0WCF9</accession>
<dbReference type="Proteomes" id="UP000037267">
    <property type="component" value="Unassembled WGS sequence"/>
</dbReference>
<dbReference type="GO" id="GO:0042578">
    <property type="term" value="F:phosphoric ester hydrolase activity"/>
    <property type="evidence" value="ECO:0007669"/>
    <property type="project" value="TreeGrafter"/>
</dbReference>
<dbReference type="NCBIfam" id="NF006702">
    <property type="entry name" value="PRK09248.1"/>
    <property type="match status" value="1"/>
</dbReference>
<dbReference type="EMBL" id="LGSS01000004">
    <property type="protein sequence ID" value="KNF09153.1"/>
    <property type="molecule type" value="Genomic_DNA"/>
</dbReference>
<dbReference type="STRING" id="1503.CLPU_4c01990"/>
<dbReference type="GO" id="GO:0008270">
    <property type="term" value="F:zinc ion binding"/>
    <property type="evidence" value="ECO:0007669"/>
    <property type="project" value="InterPro"/>
</dbReference>
<dbReference type="AlphaFoldDB" id="A0A0L0WCF9"/>
<dbReference type="EC" id="3.1.3.-" evidence="5"/>
<dbReference type="CDD" id="cd07437">
    <property type="entry name" value="PHP_HisPPase_Ycdx_like"/>
    <property type="match status" value="1"/>
</dbReference>
<dbReference type="GO" id="GO:0005829">
    <property type="term" value="C:cytosol"/>
    <property type="evidence" value="ECO:0007669"/>
    <property type="project" value="TreeGrafter"/>
</dbReference>
<dbReference type="InterPro" id="IPR050243">
    <property type="entry name" value="PHP_phosphatase"/>
</dbReference>
<dbReference type="InterPro" id="IPR016195">
    <property type="entry name" value="Pol/histidinol_Pase-like"/>
</dbReference>
<name>A0A0L0WCF9_GOTPU</name>
<evidence type="ECO:0000256" key="3">
    <source>
        <dbReference type="ARBA" id="ARBA00022833"/>
    </source>
</evidence>
<keyword evidence="1" id="KW-0479">Metal-binding</keyword>
<dbReference type="InterPro" id="IPR003141">
    <property type="entry name" value="Pol/His_phosphatase_N"/>
</dbReference>
<dbReference type="PANTHER" id="PTHR36928">
    <property type="entry name" value="PHOSPHATASE YCDX-RELATED"/>
    <property type="match status" value="1"/>
</dbReference>
<dbReference type="InterPro" id="IPR023710">
    <property type="entry name" value="Phosphatase_YcdX_put"/>
</dbReference>
<dbReference type="InterPro" id="IPR004013">
    <property type="entry name" value="PHP_dom"/>
</dbReference>
<evidence type="ECO:0000256" key="2">
    <source>
        <dbReference type="ARBA" id="ARBA00022801"/>
    </source>
</evidence>
<keyword evidence="6" id="KW-1185">Reference proteome</keyword>
<dbReference type="Gene3D" id="3.20.20.140">
    <property type="entry name" value="Metal-dependent hydrolases"/>
    <property type="match status" value="1"/>
</dbReference>
<dbReference type="PANTHER" id="PTHR36928:SF1">
    <property type="entry name" value="PHOSPHATASE YCDX-RELATED"/>
    <property type="match status" value="1"/>
</dbReference>
<feature type="domain" description="Polymerase/histidinol phosphatase N-terminal" evidence="4">
    <location>
        <begin position="5"/>
        <end position="79"/>
    </location>
</feature>
<evidence type="ECO:0000256" key="1">
    <source>
        <dbReference type="ARBA" id="ARBA00022723"/>
    </source>
</evidence>
<evidence type="ECO:0000313" key="5">
    <source>
        <dbReference type="EMBL" id="KNF09153.1"/>
    </source>
</evidence>
<dbReference type="Pfam" id="PF02811">
    <property type="entry name" value="PHP"/>
    <property type="match status" value="1"/>
</dbReference>
<evidence type="ECO:0000259" key="4">
    <source>
        <dbReference type="SMART" id="SM00481"/>
    </source>
</evidence>
<comment type="caution">
    <text evidence="5">The sequence shown here is derived from an EMBL/GenBank/DDBJ whole genome shotgun (WGS) entry which is preliminary data.</text>
</comment>
<gene>
    <name evidence="5" type="ORF">CLPU_4c01990</name>
</gene>